<dbReference type="EMBL" id="LBUT01000032">
    <property type="protein sequence ID" value="KKQ67705.1"/>
    <property type="molecule type" value="Genomic_DNA"/>
</dbReference>
<dbReference type="AlphaFoldDB" id="A0A0G0JX51"/>
<sequence>MVLLNVTKITGSIAKYKNTIKKHKITHQEVADYTGHSRENITLSLNGKTMPLKTALHISAEIEELIEQHSNSFNKLKNSKRYE</sequence>
<dbReference type="Proteomes" id="UP000034406">
    <property type="component" value="Unassembled WGS sequence"/>
</dbReference>
<accession>A0A0G0JX51</accession>
<protein>
    <submittedName>
        <fullName evidence="1">Uncharacterized protein</fullName>
    </submittedName>
</protein>
<organism evidence="1 2">
    <name type="scientific">Candidatus Shapirobacteria bacterium GW2011_GWE2_38_30</name>
    <dbReference type="NCBI Taxonomy" id="1618490"/>
    <lineage>
        <taxon>Bacteria</taxon>
        <taxon>Candidatus Shapironibacteriota</taxon>
    </lineage>
</organism>
<evidence type="ECO:0000313" key="1">
    <source>
        <dbReference type="EMBL" id="KKQ67705.1"/>
    </source>
</evidence>
<evidence type="ECO:0000313" key="2">
    <source>
        <dbReference type="Proteomes" id="UP000034406"/>
    </source>
</evidence>
<reference evidence="1 2" key="1">
    <citation type="journal article" date="2015" name="Nature">
        <title>rRNA introns, odd ribosomes, and small enigmatic genomes across a large radiation of phyla.</title>
        <authorList>
            <person name="Brown C.T."/>
            <person name="Hug L.A."/>
            <person name="Thomas B.C."/>
            <person name="Sharon I."/>
            <person name="Castelle C.J."/>
            <person name="Singh A."/>
            <person name="Wilkins M.J."/>
            <person name="Williams K.H."/>
            <person name="Banfield J.F."/>
        </authorList>
    </citation>
    <scope>NUCLEOTIDE SEQUENCE [LARGE SCALE GENOMIC DNA]</scope>
</reference>
<name>A0A0G0JX51_9BACT</name>
<comment type="caution">
    <text evidence="1">The sequence shown here is derived from an EMBL/GenBank/DDBJ whole genome shotgun (WGS) entry which is preliminary data.</text>
</comment>
<gene>
    <name evidence="1" type="ORF">US90_C0032G0010</name>
</gene>
<proteinExistence type="predicted"/>
<dbReference type="STRING" id="1618490.US90_C0032G0010"/>